<comment type="caution">
    <text evidence="1">The sequence shown here is derived from an EMBL/GenBank/DDBJ whole genome shotgun (WGS) entry which is preliminary data.</text>
</comment>
<reference evidence="1 2" key="1">
    <citation type="submission" date="2015-05" db="EMBL/GenBank/DDBJ databases">
        <title>Draft Genome assembly of Streptomyces showdoensis.</title>
        <authorList>
            <person name="Thapa K.K."/>
            <person name="Metsa-Ketela M."/>
        </authorList>
    </citation>
    <scope>NUCLEOTIDE SEQUENCE [LARGE SCALE GENOMIC DNA]</scope>
    <source>
        <strain evidence="1 2">ATCC 15227</strain>
    </source>
</reference>
<accession>A0A2P2GPS6</accession>
<dbReference type="Proteomes" id="UP000265325">
    <property type="component" value="Unassembled WGS sequence"/>
</dbReference>
<organism evidence="1 2">
    <name type="scientific">Streptomyces showdoensis</name>
    <dbReference type="NCBI Taxonomy" id="68268"/>
    <lineage>
        <taxon>Bacteria</taxon>
        <taxon>Bacillati</taxon>
        <taxon>Actinomycetota</taxon>
        <taxon>Actinomycetes</taxon>
        <taxon>Kitasatosporales</taxon>
        <taxon>Streptomycetaceae</taxon>
        <taxon>Streptomyces</taxon>
    </lineage>
</organism>
<evidence type="ECO:0000313" key="1">
    <source>
        <dbReference type="EMBL" id="KKZ73502.1"/>
    </source>
</evidence>
<protein>
    <submittedName>
        <fullName evidence="1">Uncharacterized protein</fullName>
    </submittedName>
</protein>
<gene>
    <name evidence="1" type="ORF">VO63_12615</name>
</gene>
<sequence length="244" mass="27558">MHILEDPSPLSARAQDLLRRTGRRECPARIGIPIEFWKVRDRAGESVPAPMELIIRLEGFEQRFGGLRYEVRHSWVVGGERYETARGWEYDHLGVNTQAWQDPRRGGWYFVWTGERVSKPCRDLVHTDGSVGTDVDGGSPYLPVAPSIPHLIESHALTDAVATWRPWPMGNLTASAVALLDGLREVPEASWHSSRWRLSDAVAVMDCGGWDRVKPRRLTRVWSRDDAGYRQVRAALTAAARKPT</sequence>
<dbReference type="EMBL" id="LAQS01000016">
    <property type="protein sequence ID" value="KKZ73502.1"/>
    <property type="molecule type" value="Genomic_DNA"/>
</dbReference>
<dbReference type="AlphaFoldDB" id="A0A2P2GPS6"/>
<proteinExistence type="predicted"/>
<keyword evidence="2" id="KW-1185">Reference proteome</keyword>
<name>A0A2P2GPS6_STREW</name>
<evidence type="ECO:0000313" key="2">
    <source>
        <dbReference type="Proteomes" id="UP000265325"/>
    </source>
</evidence>